<feature type="compositionally biased region" description="Basic residues" evidence="1">
    <location>
        <begin position="68"/>
        <end position="77"/>
    </location>
</feature>
<keyword evidence="3" id="KW-1185">Reference proteome</keyword>
<gene>
    <name evidence="2" type="ORF">GTW23_16995</name>
</gene>
<proteinExistence type="predicted"/>
<feature type="region of interest" description="Disordered" evidence="1">
    <location>
        <begin position="49"/>
        <end position="77"/>
    </location>
</feature>
<evidence type="ECO:0000313" key="3">
    <source>
        <dbReference type="Proteomes" id="UP001320715"/>
    </source>
</evidence>
<protein>
    <recommendedName>
        <fullName evidence="4">Transposase</fullName>
    </recommendedName>
</protein>
<accession>A0ABT1CUL6</accession>
<evidence type="ECO:0000313" key="2">
    <source>
        <dbReference type="EMBL" id="MCO6409882.1"/>
    </source>
</evidence>
<organism evidence="2 3">
    <name type="scientific">Hoeflea alexandrii</name>
    <dbReference type="NCBI Taxonomy" id="288436"/>
    <lineage>
        <taxon>Bacteria</taxon>
        <taxon>Pseudomonadati</taxon>
        <taxon>Pseudomonadota</taxon>
        <taxon>Alphaproteobacteria</taxon>
        <taxon>Hyphomicrobiales</taxon>
        <taxon>Rhizobiaceae</taxon>
        <taxon>Hoeflea</taxon>
    </lineage>
</organism>
<comment type="caution">
    <text evidence="2">The sequence shown here is derived from an EMBL/GenBank/DDBJ whole genome shotgun (WGS) entry which is preliminary data.</text>
</comment>
<reference evidence="2 3" key="1">
    <citation type="submission" date="2020-01" db="EMBL/GenBank/DDBJ databases">
        <title>Genomes of bacteria type strains.</title>
        <authorList>
            <person name="Chen J."/>
            <person name="Zhu S."/>
            <person name="Yang J."/>
        </authorList>
    </citation>
    <scope>NUCLEOTIDE SEQUENCE [LARGE SCALE GENOMIC DNA]</scope>
    <source>
        <strain evidence="2 3">DSM 16655</strain>
    </source>
</reference>
<sequence>MTTILTFDQSRCRKANPARSTSKAGADTAQVLLFTGVRREPLSAMAALPAPAGHEPMFDDTAPDKPTGKKRRRGKTG</sequence>
<dbReference type="EMBL" id="JAAAML010000003">
    <property type="protein sequence ID" value="MCO6409882.1"/>
    <property type="molecule type" value="Genomic_DNA"/>
</dbReference>
<evidence type="ECO:0000256" key="1">
    <source>
        <dbReference type="SAM" id="MobiDB-lite"/>
    </source>
</evidence>
<name>A0ABT1CUL6_9HYPH</name>
<dbReference type="Proteomes" id="UP001320715">
    <property type="component" value="Unassembled WGS sequence"/>
</dbReference>
<evidence type="ECO:0008006" key="4">
    <source>
        <dbReference type="Google" id="ProtNLM"/>
    </source>
</evidence>
<dbReference type="RefSeq" id="WP_252916655.1">
    <property type="nucleotide sequence ID" value="NZ_JAAAML010000003.1"/>
</dbReference>